<dbReference type="InterPro" id="IPR031350">
    <property type="entry name" value="Goodbye_dom"/>
</dbReference>
<reference evidence="4" key="1">
    <citation type="submission" date="2022-01" db="EMBL/GenBank/DDBJ databases">
        <title>Comparative genomics reveals a dynamic genome evolution in the ectomycorrhizal milk-cap (Lactarius) mushrooms.</title>
        <authorList>
            <consortium name="DOE Joint Genome Institute"/>
            <person name="Lebreton A."/>
            <person name="Tang N."/>
            <person name="Kuo A."/>
            <person name="LaButti K."/>
            <person name="Drula E."/>
            <person name="Barry K."/>
            <person name="Clum A."/>
            <person name="Lipzen A."/>
            <person name="Mousain D."/>
            <person name="Ng V."/>
            <person name="Wang R."/>
            <person name="Wang X."/>
            <person name="Dai Y."/>
            <person name="Henrissat B."/>
            <person name="Grigoriev I.V."/>
            <person name="Guerin-Laguette A."/>
            <person name="Yu F."/>
            <person name="Martin F.M."/>
        </authorList>
    </citation>
    <scope>NUCLEOTIDE SEQUENCE</scope>
    <source>
        <strain evidence="4">QP</strain>
    </source>
</reference>
<dbReference type="EMBL" id="JAKELL010000027">
    <property type="protein sequence ID" value="KAH8991189.1"/>
    <property type="molecule type" value="Genomic_DNA"/>
</dbReference>
<dbReference type="PANTHER" id="PTHR10039:SF16">
    <property type="entry name" value="GPI INOSITOL-DEACYLASE"/>
    <property type="match status" value="1"/>
</dbReference>
<dbReference type="Gene3D" id="3.40.50.300">
    <property type="entry name" value="P-loop containing nucleotide triphosphate hydrolases"/>
    <property type="match status" value="1"/>
</dbReference>
<evidence type="ECO:0000259" key="2">
    <source>
        <dbReference type="Pfam" id="PF17109"/>
    </source>
</evidence>
<dbReference type="PANTHER" id="PTHR10039">
    <property type="entry name" value="AMELOGENIN"/>
    <property type="match status" value="1"/>
</dbReference>
<feature type="domain" description="Nephrocystin 3-like N-terminal" evidence="3">
    <location>
        <begin position="277"/>
        <end position="431"/>
    </location>
</feature>
<protein>
    <recommendedName>
        <fullName evidence="6">NACHT domain-containing protein</fullName>
    </recommendedName>
</protein>
<gene>
    <name evidence="4" type="ORF">EDB92DRAFT_682783</name>
</gene>
<dbReference type="Pfam" id="PF24883">
    <property type="entry name" value="NPHP3_N"/>
    <property type="match status" value="1"/>
</dbReference>
<proteinExistence type="predicted"/>
<evidence type="ECO:0008006" key="6">
    <source>
        <dbReference type="Google" id="ProtNLM"/>
    </source>
</evidence>
<organism evidence="4 5">
    <name type="scientific">Lactarius akahatsu</name>
    <dbReference type="NCBI Taxonomy" id="416441"/>
    <lineage>
        <taxon>Eukaryota</taxon>
        <taxon>Fungi</taxon>
        <taxon>Dikarya</taxon>
        <taxon>Basidiomycota</taxon>
        <taxon>Agaricomycotina</taxon>
        <taxon>Agaricomycetes</taxon>
        <taxon>Russulales</taxon>
        <taxon>Russulaceae</taxon>
        <taxon>Lactarius</taxon>
    </lineage>
</organism>
<evidence type="ECO:0000259" key="3">
    <source>
        <dbReference type="Pfam" id="PF24883"/>
    </source>
</evidence>
<evidence type="ECO:0000256" key="1">
    <source>
        <dbReference type="ARBA" id="ARBA00022737"/>
    </source>
</evidence>
<evidence type="ECO:0000313" key="5">
    <source>
        <dbReference type="Proteomes" id="UP001201163"/>
    </source>
</evidence>
<dbReference type="SUPFAM" id="SSF52540">
    <property type="entry name" value="P-loop containing nucleoside triphosphate hydrolases"/>
    <property type="match status" value="1"/>
</dbReference>
<sequence length="441" mass="49371">MSSLSQAPASSLHSGSILDVALNEYRKNTGKDLLSHPLAIELQRCDSVESDGILAILQRQANTFEKQCKDGNRGLMKWIRSSVYILYSFSAIIGDGVGLMFPPAKPIFTGIGILLAAAKDVSASHDVLLDLFRRVGDFFERFEVYIRSFLNTKVSEALVNVVVKIMNILSIATKEIEQSRTRRFFNKLGGKRDIEDALGELENLIQGEHYMPYQPGLYFSLNIHRPDMEAVGAAVQQIKNKGGKEERQKIQKETREWFSPPNPSINHNIAWKVYHAGSATWVCGHSVFTDWMSAGSLLWVHGKPGSGKSILCSAIIQHIMALCEAGQASIAYFYFDFRDKEKQNVRNLVTSLLFQLFAFSDPCCDIIRRVYSAHGNGTRQPTNDVLANCLKEMLTVVAEHPIYIIMDALDECPDHSGWPTAREEVLVILKDLVGLHLPNLR</sequence>
<keyword evidence="5" id="KW-1185">Reference proteome</keyword>
<name>A0AAD4LL24_9AGAM</name>
<dbReference type="InterPro" id="IPR056884">
    <property type="entry name" value="NPHP3-like_N"/>
</dbReference>
<feature type="domain" description="Fungal STAND N-terminal Goodbye" evidence="2">
    <location>
        <begin position="20"/>
        <end position="145"/>
    </location>
</feature>
<evidence type="ECO:0000313" key="4">
    <source>
        <dbReference type="EMBL" id="KAH8991189.1"/>
    </source>
</evidence>
<comment type="caution">
    <text evidence="4">The sequence shown here is derived from an EMBL/GenBank/DDBJ whole genome shotgun (WGS) entry which is preliminary data.</text>
</comment>
<accession>A0AAD4LL24</accession>
<dbReference type="Pfam" id="PF17109">
    <property type="entry name" value="Goodbye"/>
    <property type="match status" value="1"/>
</dbReference>
<dbReference type="Proteomes" id="UP001201163">
    <property type="component" value="Unassembled WGS sequence"/>
</dbReference>
<dbReference type="InterPro" id="IPR027417">
    <property type="entry name" value="P-loop_NTPase"/>
</dbReference>
<dbReference type="AlphaFoldDB" id="A0AAD4LL24"/>
<keyword evidence="1" id="KW-0677">Repeat</keyword>